<organism evidence="3 4">
    <name type="scientific">Ladona fulva</name>
    <name type="common">Scarce chaser dragonfly</name>
    <name type="synonym">Libellula fulva</name>
    <dbReference type="NCBI Taxonomy" id="123851"/>
    <lineage>
        <taxon>Eukaryota</taxon>
        <taxon>Metazoa</taxon>
        <taxon>Ecdysozoa</taxon>
        <taxon>Arthropoda</taxon>
        <taxon>Hexapoda</taxon>
        <taxon>Insecta</taxon>
        <taxon>Pterygota</taxon>
        <taxon>Palaeoptera</taxon>
        <taxon>Odonata</taxon>
        <taxon>Epiprocta</taxon>
        <taxon>Anisoptera</taxon>
        <taxon>Libelluloidea</taxon>
        <taxon>Libellulidae</taxon>
        <taxon>Ladona</taxon>
    </lineage>
</organism>
<dbReference type="OrthoDB" id="9990982at2759"/>
<evidence type="ECO:0000313" key="4">
    <source>
        <dbReference type="Proteomes" id="UP000792457"/>
    </source>
</evidence>
<evidence type="ECO:0000313" key="3">
    <source>
        <dbReference type="EMBL" id="KAG8233622.1"/>
    </source>
</evidence>
<dbReference type="Proteomes" id="UP000792457">
    <property type="component" value="Unassembled WGS sequence"/>
</dbReference>
<evidence type="ECO:0000256" key="1">
    <source>
        <dbReference type="SAM" id="MobiDB-lite"/>
    </source>
</evidence>
<keyword evidence="4" id="KW-1185">Reference proteome</keyword>
<reference evidence="3" key="1">
    <citation type="submission" date="2013-04" db="EMBL/GenBank/DDBJ databases">
        <authorList>
            <person name="Qu J."/>
            <person name="Murali S.C."/>
            <person name="Bandaranaike D."/>
            <person name="Bellair M."/>
            <person name="Blankenburg K."/>
            <person name="Chao H."/>
            <person name="Dinh H."/>
            <person name="Doddapaneni H."/>
            <person name="Downs B."/>
            <person name="Dugan-Rocha S."/>
            <person name="Elkadiri S."/>
            <person name="Gnanaolivu R.D."/>
            <person name="Hernandez B."/>
            <person name="Javaid M."/>
            <person name="Jayaseelan J.C."/>
            <person name="Lee S."/>
            <person name="Li M."/>
            <person name="Ming W."/>
            <person name="Munidasa M."/>
            <person name="Muniz J."/>
            <person name="Nguyen L."/>
            <person name="Ongeri F."/>
            <person name="Osuji N."/>
            <person name="Pu L.-L."/>
            <person name="Puazo M."/>
            <person name="Qu C."/>
            <person name="Quiroz J."/>
            <person name="Raj R."/>
            <person name="Weissenberger G."/>
            <person name="Xin Y."/>
            <person name="Zou X."/>
            <person name="Han Y."/>
            <person name="Richards S."/>
            <person name="Worley K."/>
            <person name="Muzny D."/>
            <person name="Gibbs R."/>
        </authorList>
    </citation>
    <scope>NUCLEOTIDE SEQUENCE</scope>
    <source>
        <strain evidence="3">Sampled in the wild</strain>
    </source>
</reference>
<protein>
    <submittedName>
        <fullName evidence="3">Uncharacterized protein</fullName>
    </submittedName>
</protein>
<comment type="caution">
    <text evidence="3">The sequence shown here is derived from an EMBL/GenBank/DDBJ whole genome shotgun (WGS) entry which is preliminary data.</text>
</comment>
<keyword evidence="2" id="KW-0812">Transmembrane</keyword>
<keyword evidence="2" id="KW-1133">Transmembrane helix</keyword>
<dbReference type="EMBL" id="KZ308731">
    <property type="protein sequence ID" value="KAG8233622.1"/>
    <property type="molecule type" value="Genomic_DNA"/>
</dbReference>
<keyword evidence="2" id="KW-0472">Membrane</keyword>
<proteinExistence type="predicted"/>
<accession>A0A8K0KFP0</accession>
<dbReference type="AlphaFoldDB" id="A0A8K0KFP0"/>
<dbReference type="CDD" id="cd12087">
    <property type="entry name" value="TM_EGFR-like"/>
    <property type="match status" value="1"/>
</dbReference>
<name>A0A8K0KFP0_LADFU</name>
<feature type="compositionally biased region" description="Basic and acidic residues" evidence="1">
    <location>
        <begin position="121"/>
        <end position="135"/>
    </location>
</feature>
<feature type="region of interest" description="Disordered" evidence="1">
    <location>
        <begin position="115"/>
        <end position="146"/>
    </location>
</feature>
<feature type="transmembrane region" description="Helical" evidence="2">
    <location>
        <begin position="23"/>
        <end position="47"/>
    </location>
</feature>
<evidence type="ECO:0000256" key="2">
    <source>
        <dbReference type="SAM" id="Phobius"/>
    </source>
</evidence>
<sequence>MRCQTKADLSHSVAQEMDANGGIFVAIIVASILILLFLGVLIAFLYIRKRRSGLPFMHVRMQDNVEINNPMYLREDVDEDDDTALERTFVALDADKPSNFANPVYDSMYNPGGVGSAGVSSEEKKGLLQREKFKENQSAMDNVEKS</sequence>
<reference evidence="3" key="2">
    <citation type="submission" date="2017-10" db="EMBL/GenBank/DDBJ databases">
        <title>Ladona fulva Genome sequencing and assembly.</title>
        <authorList>
            <person name="Murali S."/>
            <person name="Richards S."/>
            <person name="Bandaranaike D."/>
            <person name="Bellair M."/>
            <person name="Blankenburg K."/>
            <person name="Chao H."/>
            <person name="Dinh H."/>
            <person name="Doddapaneni H."/>
            <person name="Dugan-Rocha S."/>
            <person name="Elkadiri S."/>
            <person name="Gnanaolivu R."/>
            <person name="Hernandez B."/>
            <person name="Skinner E."/>
            <person name="Javaid M."/>
            <person name="Lee S."/>
            <person name="Li M."/>
            <person name="Ming W."/>
            <person name="Munidasa M."/>
            <person name="Muniz J."/>
            <person name="Nguyen L."/>
            <person name="Hughes D."/>
            <person name="Osuji N."/>
            <person name="Pu L.-L."/>
            <person name="Puazo M."/>
            <person name="Qu C."/>
            <person name="Quiroz J."/>
            <person name="Raj R."/>
            <person name="Weissenberger G."/>
            <person name="Xin Y."/>
            <person name="Zou X."/>
            <person name="Han Y."/>
            <person name="Worley K."/>
            <person name="Muzny D."/>
            <person name="Gibbs R."/>
        </authorList>
    </citation>
    <scope>NUCLEOTIDE SEQUENCE</scope>
    <source>
        <strain evidence="3">Sampled in the wild</strain>
    </source>
</reference>
<gene>
    <name evidence="3" type="ORF">J437_LFUL001033</name>
</gene>